<dbReference type="AlphaFoldDB" id="A0A1F7X9F5"/>
<dbReference type="EMBL" id="MGFU01000055">
    <property type="protein sequence ID" value="OGM11667.1"/>
    <property type="molecule type" value="Genomic_DNA"/>
</dbReference>
<name>A0A1F7X9F5_9BACT</name>
<organism evidence="1 2">
    <name type="scientific">Candidatus Woesebacteria bacterium RBG_16_39_8b</name>
    <dbReference type="NCBI Taxonomy" id="1802482"/>
    <lineage>
        <taxon>Bacteria</taxon>
        <taxon>Candidatus Woeseibacteriota</taxon>
    </lineage>
</organism>
<protein>
    <submittedName>
        <fullName evidence="1">Uncharacterized protein</fullName>
    </submittedName>
</protein>
<evidence type="ECO:0000313" key="1">
    <source>
        <dbReference type="EMBL" id="OGM11667.1"/>
    </source>
</evidence>
<proteinExistence type="predicted"/>
<evidence type="ECO:0000313" key="2">
    <source>
        <dbReference type="Proteomes" id="UP000179013"/>
    </source>
</evidence>
<comment type="caution">
    <text evidence="1">The sequence shown here is derived from an EMBL/GenBank/DDBJ whole genome shotgun (WGS) entry which is preliminary data.</text>
</comment>
<sequence length="150" mass="17508">MIRREREKGLDLQLKETRYNCLIPGVTARVAYVIERDNIWFAGLESGQEIDDPYQAAELVVFAICTEEGIDYHNYNYYLIETHRAFNWAKPGEFSVEKLEFEDKESYFVHSRTVTKTIQEHADKIKYLGVQNFGGLSAQLMRMFKPLITS</sequence>
<gene>
    <name evidence="1" type="ORF">A2V80_02685</name>
</gene>
<accession>A0A1F7X9F5</accession>
<reference evidence="1 2" key="1">
    <citation type="journal article" date="2016" name="Nat. Commun.">
        <title>Thousands of microbial genomes shed light on interconnected biogeochemical processes in an aquifer system.</title>
        <authorList>
            <person name="Anantharaman K."/>
            <person name="Brown C.T."/>
            <person name="Hug L.A."/>
            <person name="Sharon I."/>
            <person name="Castelle C.J."/>
            <person name="Probst A.J."/>
            <person name="Thomas B.C."/>
            <person name="Singh A."/>
            <person name="Wilkins M.J."/>
            <person name="Karaoz U."/>
            <person name="Brodie E.L."/>
            <person name="Williams K.H."/>
            <person name="Hubbard S.S."/>
            <person name="Banfield J.F."/>
        </authorList>
    </citation>
    <scope>NUCLEOTIDE SEQUENCE [LARGE SCALE GENOMIC DNA]</scope>
</reference>
<dbReference type="Proteomes" id="UP000179013">
    <property type="component" value="Unassembled WGS sequence"/>
</dbReference>